<name>A0A931IX21_9BURK</name>
<dbReference type="Proteomes" id="UP000620139">
    <property type="component" value="Unassembled WGS sequence"/>
</dbReference>
<keyword evidence="2" id="KW-1185">Reference proteome</keyword>
<comment type="caution">
    <text evidence="1">The sequence shown here is derived from an EMBL/GenBank/DDBJ whole genome shotgun (WGS) entry which is preliminary data.</text>
</comment>
<dbReference type="RefSeq" id="WP_198100760.1">
    <property type="nucleotide sequence ID" value="NZ_JAEDAL010000004.1"/>
</dbReference>
<proteinExistence type="predicted"/>
<sequence length="91" mass="9749">MKLQDRSPRETAQSLPAALADVTLIDARTSAATGGMGVSWWLARVAAGEAPKPAIQRPRMTRWRLVDVRNFWAAQAVDSSAPASSSNTNKG</sequence>
<evidence type="ECO:0000313" key="2">
    <source>
        <dbReference type="Proteomes" id="UP000620139"/>
    </source>
</evidence>
<organism evidence="1 2">
    <name type="scientific">Inhella gelatinilytica</name>
    <dbReference type="NCBI Taxonomy" id="2795030"/>
    <lineage>
        <taxon>Bacteria</taxon>
        <taxon>Pseudomonadati</taxon>
        <taxon>Pseudomonadota</taxon>
        <taxon>Betaproteobacteria</taxon>
        <taxon>Burkholderiales</taxon>
        <taxon>Sphaerotilaceae</taxon>
        <taxon>Inhella</taxon>
    </lineage>
</organism>
<dbReference type="AlphaFoldDB" id="A0A931IX21"/>
<dbReference type="EMBL" id="JAEDAL010000004">
    <property type="protein sequence ID" value="MBH9553136.1"/>
    <property type="molecule type" value="Genomic_DNA"/>
</dbReference>
<gene>
    <name evidence="1" type="ORF">I7X43_09785</name>
</gene>
<protein>
    <submittedName>
        <fullName evidence="1">Uncharacterized protein</fullName>
    </submittedName>
</protein>
<reference evidence="1" key="1">
    <citation type="submission" date="2020-12" db="EMBL/GenBank/DDBJ databases">
        <title>The genome sequence of Inhella sp. 4Y17.</title>
        <authorList>
            <person name="Liu Y."/>
        </authorList>
    </citation>
    <scope>NUCLEOTIDE SEQUENCE</scope>
    <source>
        <strain evidence="1">4Y10</strain>
    </source>
</reference>
<accession>A0A931IX21</accession>
<evidence type="ECO:0000313" key="1">
    <source>
        <dbReference type="EMBL" id="MBH9553136.1"/>
    </source>
</evidence>